<keyword evidence="4" id="KW-1185">Reference proteome</keyword>
<gene>
    <name evidence="3" type="ORF">DMN91_001666</name>
    <name evidence="2" type="ORF">X777_13961</name>
</gene>
<reference evidence="2 4" key="1">
    <citation type="journal article" date="2014" name="Curr. Biol.">
        <title>The genome of the clonal raider ant Cerapachys biroi.</title>
        <authorList>
            <person name="Oxley P.R."/>
            <person name="Ji L."/>
            <person name="Fetter-Pruneda I."/>
            <person name="McKenzie S.K."/>
            <person name="Li C."/>
            <person name="Hu H."/>
            <person name="Zhang G."/>
            <person name="Kronauer D.J."/>
        </authorList>
    </citation>
    <scope>NUCLEOTIDE SEQUENCE [LARGE SCALE GENOMIC DNA]</scope>
</reference>
<dbReference type="OrthoDB" id="9895378at2759"/>
<sequence>MAEIDAKREARRRRILENSESRLRKITKRNPESIKDNYKRVEDDNLEVRSNLEEYDIRNGICSAVSEKELQDYRRLDEDRHDSLPSDLDDSEKRVSEPVSRVEFMLCTLLFSRINFVLLAIVVNILLLLKLDNLFGQTIIIPYSLLMLGRLYSCNRFHVVQDGSLLITALILCNIKPKLIYKFKTSLTLLIFLLDDFGLYMFSFVLIRYVVVCYYQ</sequence>
<keyword evidence="1" id="KW-1133">Transmembrane helix</keyword>
<evidence type="ECO:0000256" key="1">
    <source>
        <dbReference type="SAM" id="Phobius"/>
    </source>
</evidence>
<feature type="transmembrane region" description="Helical" evidence="1">
    <location>
        <begin position="197"/>
        <end position="215"/>
    </location>
</feature>
<name>A0A026WYA1_OOCBI</name>
<keyword evidence="1" id="KW-0472">Membrane</keyword>
<dbReference type="Proteomes" id="UP000279307">
    <property type="component" value="Chromosome 2"/>
</dbReference>
<evidence type="ECO:0000313" key="4">
    <source>
        <dbReference type="Proteomes" id="UP000053097"/>
    </source>
</evidence>
<organism evidence="2 4">
    <name type="scientific">Ooceraea biroi</name>
    <name type="common">Clonal raider ant</name>
    <name type="synonym">Cerapachys biroi</name>
    <dbReference type="NCBI Taxonomy" id="2015173"/>
    <lineage>
        <taxon>Eukaryota</taxon>
        <taxon>Metazoa</taxon>
        <taxon>Ecdysozoa</taxon>
        <taxon>Arthropoda</taxon>
        <taxon>Hexapoda</taxon>
        <taxon>Insecta</taxon>
        <taxon>Pterygota</taxon>
        <taxon>Neoptera</taxon>
        <taxon>Endopterygota</taxon>
        <taxon>Hymenoptera</taxon>
        <taxon>Apocrita</taxon>
        <taxon>Aculeata</taxon>
        <taxon>Formicoidea</taxon>
        <taxon>Formicidae</taxon>
        <taxon>Dorylinae</taxon>
        <taxon>Ooceraea</taxon>
    </lineage>
</organism>
<proteinExistence type="predicted"/>
<evidence type="ECO:0000313" key="3">
    <source>
        <dbReference type="EMBL" id="RLU25510.1"/>
    </source>
</evidence>
<protein>
    <submittedName>
        <fullName evidence="2">Uncharacterized protein</fullName>
    </submittedName>
</protein>
<feature type="transmembrane region" description="Helical" evidence="1">
    <location>
        <begin position="104"/>
        <end position="128"/>
    </location>
</feature>
<keyword evidence="1" id="KW-0812">Transmembrane</keyword>
<reference evidence="3 5" key="2">
    <citation type="journal article" date="2018" name="Genome Res.">
        <title>The genomic architecture and molecular evolution of ant odorant receptors.</title>
        <authorList>
            <person name="McKenzie S.K."/>
            <person name="Kronauer D.J.C."/>
        </authorList>
    </citation>
    <scope>NUCLEOTIDE SEQUENCE [LARGE SCALE GENOMIC DNA]</scope>
    <source>
        <strain evidence="3">Clonal line C1</strain>
    </source>
</reference>
<dbReference type="AlphaFoldDB" id="A0A026WYA1"/>
<dbReference type="OMA" id="LYMFSFV"/>
<dbReference type="EMBL" id="KK107069">
    <property type="protein sequence ID" value="EZA60721.1"/>
    <property type="molecule type" value="Genomic_DNA"/>
</dbReference>
<accession>A0A026WYA1</accession>
<dbReference type="Proteomes" id="UP000053097">
    <property type="component" value="Unassembled WGS sequence"/>
</dbReference>
<dbReference type="EMBL" id="QOIP01000002">
    <property type="protein sequence ID" value="RLU25510.1"/>
    <property type="molecule type" value="Genomic_DNA"/>
</dbReference>
<reference evidence="3" key="3">
    <citation type="submission" date="2018-07" db="EMBL/GenBank/DDBJ databases">
        <authorList>
            <person name="Mckenzie S.K."/>
            <person name="Kronauer D.J.C."/>
        </authorList>
    </citation>
    <scope>NUCLEOTIDE SEQUENCE</scope>
    <source>
        <strain evidence="3">Clonal line C1</strain>
    </source>
</reference>
<evidence type="ECO:0000313" key="5">
    <source>
        <dbReference type="Proteomes" id="UP000279307"/>
    </source>
</evidence>
<evidence type="ECO:0000313" key="2">
    <source>
        <dbReference type="EMBL" id="EZA60721.1"/>
    </source>
</evidence>